<feature type="non-terminal residue" evidence="1">
    <location>
        <position position="1"/>
    </location>
</feature>
<sequence>GGIDIHITHDVFLMALRFGWFGIPPDVEWVPFLGGIAFTLTENKIKLFVKDRFISMNFPYWWKNRI</sequence>
<accession>X1FAQ8</accession>
<proteinExistence type="predicted"/>
<evidence type="ECO:0000313" key="1">
    <source>
        <dbReference type="EMBL" id="GAH42736.1"/>
    </source>
</evidence>
<gene>
    <name evidence="1" type="ORF">S03H2_11549</name>
</gene>
<protein>
    <submittedName>
        <fullName evidence="1">Uncharacterized protein</fullName>
    </submittedName>
</protein>
<organism evidence="1">
    <name type="scientific">marine sediment metagenome</name>
    <dbReference type="NCBI Taxonomy" id="412755"/>
    <lineage>
        <taxon>unclassified sequences</taxon>
        <taxon>metagenomes</taxon>
        <taxon>ecological metagenomes</taxon>
    </lineage>
</organism>
<dbReference type="AlphaFoldDB" id="X1FAQ8"/>
<name>X1FAQ8_9ZZZZ</name>
<comment type="caution">
    <text evidence="1">The sequence shown here is derived from an EMBL/GenBank/DDBJ whole genome shotgun (WGS) entry which is preliminary data.</text>
</comment>
<reference evidence="1" key="1">
    <citation type="journal article" date="2014" name="Front. Microbiol.">
        <title>High frequency of phylogenetically diverse reductive dehalogenase-homologous genes in deep subseafloor sedimentary metagenomes.</title>
        <authorList>
            <person name="Kawai M."/>
            <person name="Futagami T."/>
            <person name="Toyoda A."/>
            <person name="Takaki Y."/>
            <person name="Nishi S."/>
            <person name="Hori S."/>
            <person name="Arai W."/>
            <person name="Tsubouchi T."/>
            <person name="Morono Y."/>
            <person name="Uchiyama I."/>
            <person name="Ito T."/>
            <person name="Fujiyama A."/>
            <person name="Inagaki F."/>
            <person name="Takami H."/>
        </authorList>
    </citation>
    <scope>NUCLEOTIDE SEQUENCE</scope>
    <source>
        <strain evidence="1">Expedition CK06-06</strain>
    </source>
</reference>
<dbReference type="EMBL" id="BARU01005888">
    <property type="protein sequence ID" value="GAH42736.1"/>
    <property type="molecule type" value="Genomic_DNA"/>
</dbReference>